<evidence type="ECO:0000259" key="2">
    <source>
        <dbReference type="Pfam" id="PF05050"/>
    </source>
</evidence>
<dbReference type="SUPFAM" id="SSF53335">
    <property type="entry name" value="S-adenosyl-L-methionine-dependent methyltransferases"/>
    <property type="match status" value="1"/>
</dbReference>
<dbReference type="InterPro" id="IPR029063">
    <property type="entry name" value="SAM-dependent_MTases_sf"/>
</dbReference>
<dbReference type="PANTHER" id="PTHR34203:SF15">
    <property type="entry name" value="SLL1173 PROTEIN"/>
    <property type="match status" value="1"/>
</dbReference>
<dbReference type="InterPro" id="IPR006342">
    <property type="entry name" value="FkbM_mtfrase"/>
</dbReference>
<feature type="domain" description="Methyltransferase FkbM" evidence="2">
    <location>
        <begin position="89"/>
        <end position="249"/>
    </location>
</feature>
<dbReference type="PANTHER" id="PTHR34203">
    <property type="entry name" value="METHYLTRANSFERASE, FKBM FAMILY PROTEIN"/>
    <property type="match status" value="1"/>
</dbReference>
<dbReference type="Pfam" id="PF05050">
    <property type="entry name" value="Methyltransf_21"/>
    <property type="match status" value="1"/>
</dbReference>
<protein>
    <recommendedName>
        <fullName evidence="2">Methyltransferase FkbM domain-containing protein</fullName>
    </recommendedName>
</protein>
<comment type="caution">
    <text evidence="3">The sequence shown here is derived from an EMBL/GenBank/DDBJ whole genome shotgun (WGS) entry which is preliminary data.</text>
</comment>
<evidence type="ECO:0000313" key="3">
    <source>
        <dbReference type="EMBL" id="CBI02564.1"/>
    </source>
</evidence>
<gene>
    <name evidence="3" type="ORF">CARN4_2412</name>
</gene>
<dbReference type="Gene3D" id="3.40.50.150">
    <property type="entry name" value="Vaccinia Virus protein VP39"/>
    <property type="match status" value="1"/>
</dbReference>
<organism evidence="3">
    <name type="scientific">mine drainage metagenome</name>
    <dbReference type="NCBI Taxonomy" id="410659"/>
    <lineage>
        <taxon>unclassified sequences</taxon>
        <taxon>metagenomes</taxon>
        <taxon>ecological metagenomes</taxon>
    </lineage>
</organism>
<sequence>MTTRELLARRRTISEERGDAFLGDPNAQSELQFLWNGSVLSDRCPEIAMDYFYPSTIGSALFFRGSFEAGEIAIVAALLAATAMPVVLDIGANIGLHTVRWCRELPSARVFAAEPVPRNQLLLERNIVKNGIGDRVQIVPAAFGAEQGIATIFESADGAYSSARAENAEPVLARHEVPRVTVDSFVAERSIARVDLLKIDVEGEEFSVLEGASATIERDAPSIFIEISEAHSGERADERIAAFLAAGYQAYEINNGIVTPYERHDDRTYNYLFIHPRRGLPVPQSAAEYARNEIDDLAYLRTRAKELLTPLRTELKAKDDEIKSLKSAAEERLGLLLAAGKRADDTAEGDIRAQLVEKEHVLLELKAALDAHRAGSVALQKAADERAALAERLARELAVAEGIGARMEAALAESRNESQALREEAAQLHARLAELESLANERLEVLQAMHRQHLAPEAPR</sequence>
<dbReference type="NCBIfam" id="TIGR01444">
    <property type="entry name" value="fkbM_fam"/>
    <property type="match status" value="1"/>
</dbReference>
<keyword evidence="1" id="KW-0175">Coiled coil</keyword>
<name>E6Q5U3_9ZZZZ</name>
<dbReference type="InterPro" id="IPR052514">
    <property type="entry name" value="SAM-dependent_MTase"/>
</dbReference>
<dbReference type="AlphaFoldDB" id="E6Q5U3"/>
<accession>E6Q5U3</accession>
<proteinExistence type="predicted"/>
<evidence type="ECO:0000256" key="1">
    <source>
        <dbReference type="SAM" id="Coils"/>
    </source>
</evidence>
<feature type="coiled-coil region" evidence="1">
    <location>
        <begin position="404"/>
        <end position="438"/>
    </location>
</feature>
<reference evidence="3" key="1">
    <citation type="submission" date="2009-10" db="EMBL/GenBank/DDBJ databases">
        <title>Diversity of trophic interactions inside an arsenic-rich microbial ecosystem.</title>
        <authorList>
            <person name="Bertin P.N."/>
            <person name="Heinrich-Salmeron A."/>
            <person name="Pelletier E."/>
            <person name="Goulhen-Chollet F."/>
            <person name="Arsene-Ploetze F."/>
            <person name="Gallien S."/>
            <person name="Calteau A."/>
            <person name="Vallenet D."/>
            <person name="Casiot C."/>
            <person name="Chane-Woon-Ming B."/>
            <person name="Giloteaux L."/>
            <person name="Barakat M."/>
            <person name="Bonnefoy V."/>
            <person name="Bruneel O."/>
            <person name="Chandler M."/>
            <person name="Cleiss J."/>
            <person name="Duran R."/>
            <person name="Elbaz-Poulichet F."/>
            <person name="Fonknechten N."/>
            <person name="Lauga B."/>
            <person name="Mornico D."/>
            <person name="Ortet P."/>
            <person name="Schaeffer C."/>
            <person name="Siguier P."/>
            <person name="Alexander Thil Smith A."/>
            <person name="Van Dorsselaer A."/>
            <person name="Weissenbach J."/>
            <person name="Medigue C."/>
            <person name="Le Paslier D."/>
        </authorList>
    </citation>
    <scope>NUCLEOTIDE SEQUENCE</scope>
</reference>
<dbReference type="EMBL" id="CABO01000039">
    <property type="protein sequence ID" value="CBI02564.1"/>
    <property type="molecule type" value="Genomic_DNA"/>
</dbReference>